<dbReference type="AlphaFoldDB" id="A0A9D4F941"/>
<evidence type="ECO:0000313" key="2">
    <source>
        <dbReference type="Proteomes" id="UP000828390"/>
    </source>
</evidence>
<dbReference type="CDD" id="cd18809">
    <property type="entry name" value="SF1_C_RecD"/>
    <property type="match status" value="1"/>
</dbReference>
<organism evidence="1 2">
    <name type="scientific">Dreissena polymorpha</name>
    <name type="common">Zebra mussel</name>
    <name type="synonym">Mytilus polymorpha</name>
    <dbReference type="NCBI Taxonomy" id="45954"/>
    <lineage>
        <taxon>Eukaryota</taxon>
        <taxon>Metazoa</taxon>
        <taxon>Spiralia</taxon>
        <taxon>Lophotrochozoa</taxon>
        <taxon>Mollusca</taxon>
        <taxon>Bivalvia</taxon>
        <taxon>Autobranchia</taxon>
        <taxon>Heteroconchia</taxon>
        <taxon>Euheterodonta</taxon>
        <taxon>Imparidentia</taxon>
        <taxon>Neoheterodontei</taxon>
        <taxon>Myida</taxon>
        <taxon>Dreissenoidea</taxon>
        <taxon>Dreissenidae</taxon>
        <taxon>Dreissena</taxon>
    </lineage>
</organism>
<gene>
    <name evidence="1" type="ORF">DPMN_145040</name>
</gene>
<sequence length="146" mass="16267">MVDFPNYTGPPFIESHPKVVPLVPVERRLDCPCRTYKRKQIPLRLGWALTIHKCQGMTVGDVGEGECHRYIVISPGTRAFESRNPGALFAALSRAKSAGKDQGEPDFAFHSSVLLNQDRLCHVVHTNRVKARTTEIGRIANECAKN</sequence>
<comment type="caution">
    <text evidence="1">The sequence shown here is derived from an EMBL/GenBank/DDBJ whole genome shotgun (WGS) entry which is preliminary data.</text>
</comment>
<protein>
    <recommendedName>
        <fullName evidence="3">ATP-dependent DNA helicase</fullName>
    </recommendedName>
</protein>
<name>A0A9D4F941_DREPO</name>
<evidence type="ECO:0000313" key="1">
    <source>
        <dbReference type="EMBL" id="KAH3791552.1"/>
    </source>
</evidence>
<dbReference type="EMBL" id="JAIWYP010000007">
    <property type="protein sequence ID" value="KAH3791552.1"/>
    <property type="molecule type" value="Genomic_DNA"/>
</dbReference>
<dbReference type="SUPFAM" id="SSF52540">
    <property type="entry name" value="P-loop containing nucleoside triphosphate hydrolases"/>
    <property type="match status" value="1"/>
</dbReference>
<keyword evidence="2" id="KW-1185">Reference proteome</keyword>
<evidence type="ECO:0008006" key="3">
    <source>
        <dbReference type="Google" id="ProtNLM"/>
    </source>
</evidence>
<dbReference type="Proteomes" id="UP000828390">
    <property type="component" value="Unassembled WGS sequence"/>
</dbReference>
<proteinExistence type="predicted"/>
<accession>A0A9D4F941</accession>
<dbReference type="InterPro" id="IPR027417">
    <property type="entry name" value="P-loop_NTPase"/>
</dbReference>
<reference evidence="1" key="2">
    <citation type="submission" date="2020-11" db="EMBL/GenBank/DDBJ databases">
        <authorList>
            <person name="McCartney M.A."/>
            <person name="Auch B."/>
            <person name="Kono T."/>
            <person name="Mallez S."/>
            <person name="Becker A."/>
            <person name="Gohl D.M."/>
            <person name="Silverstein K.A.T."/>
            <person name="Koren S."/>
            <person name="Bechman K.B."/>
            <person name="Herman A."/>
            <person name="Abrahante J.E."/>
            <person name="Garbe J."/>
        </authorList>
    </citation>
    <scope>NUCLEOTIDE SEQUENCE</scope>
    <source>
        <strain evidence="1">Duluth1</strain>
        <tissue evidence="1">Whole animal</tissue>
    </source>
</reference>
<reference evidence="1" key="1">
    <citation type="journal article" date="2019" name="bioRxiv">
        <title>The Genome of the Zebra Mussel, Dreissena polymorpha: A Resource for Invasive Species Research.</title>
        <authorList>
            <person name="McCartney M.A."/>
            <person name="Auch B."/>
            <person name="Kono T."/>
            <person name="Mallez S."/>
            <person name="Zhang Y."/>
            <person name="Obille A."/>
            <person name="Becker A."/>
            <person name="Abrahante J.E."/>
            <person name="Garbe J."/>
            <person name="Badalamenti J.P."/>
            <person name="Herman A."/>
            <person name="Mangelson H."/>
            <person name="Liachko I."/>
            <person name="Sullivan S."/>
            <person name="Sone E.D."/>
            <person name="Koren S."/>
            <person name="Silverstein K.A.T."/>
            <person name="Beckman K.B."/>
            <person name="Gohl D.M."/>
        </authorList>
    </citation>
    <scope>NUCLEOTIDE SEQUENCE</scope>
    <source>
        <strain evidence="1">Duluth1</strain>
        <tissue evidence="1">Whole animal</tissue>
    </source>
</reference>